<sequence>MRFPYLSQTAAWPLVVILLASLTPHCAAATQDTGVLEIDLVFPRNETYAPTDHLPIVFAFRNASLARYLDFRKIYFGLTGPSSPESKFRYAISFHSIDLNAANWTAHPSTYHAYTYLSNFTAPGNFTLGWHFSWGHCHLPNFTSAYVPEMSASADLGIRIEHGGRPATDLVAATANTTTCLRNGGFAVNVTRTMSVPEWIQGFTWKNGDTCGVVDPEEKVVAEPCAARIDEVAAASMAAARECHMANATDACSAGSVVGGPLGMGAVVAGWWCIAAVLGAAGFLLA</sequence>
<name>A0AAN6MI15_9PEZI</name>
<keyword evidence="1" id="KW-1133">Transmembrane helix</keyword>
<dbReference type="Pfam" id="PF23584">
    <property type="entry name" value="DUF7136"/>
    <property type="match status" value="1"/>
</dbReference>
<keyword evidence="1" id="KW-0812">Transmembrane</keyword>
<dbReference type="Proteomes" id="UP001303889">
    <property type="component" value="Unassembled WGS sequence"/>
</dbReference>
<evidence type="ECO:0000259" key="3">
    <source>
        <dbReference type="Pfam" id="PF23584"/>
    </source>
</evidence>
<protein>
    <recommendedName>
        <fullName evidence="3">DUF7136 domain-containing protein</fullName>
    </recommendedName>
</protein>
<feature type="signal peptide" evidence="2">
    <location>
        <begin position="1"/>
        <end position="28"/>
    </location>
</feature>
<dbReference type="EMBL" id="MU855623">
    <property type="protein sequence ID" value="KAK3900939.1"/>
    <property type="molecule type" value="Genomic_DNA"/>
</dbReference>
<evidence type="ECO:0000256" key="2">
    <source>
        <dbReference type="SAM" id="SignalP"/>
    </source>
</evidence>
<evidence type="ECO:0000313" key="4">
    <source>
        <dbReference type="EMBL" id="KAK3900939.1"/>
    </source>
</evidence>
<reference evidence="4" key="2">
    <citation type="submission" date="2023-05" db="EMBL/GenBank/DDBJ databases">
        <authorList>
            <consortium name="Lawrence Berkeley National Laboratory"/>
            <person name="Steindorff A."/>
            <person name="Hensen N."/>
            <person name="Bonometti L."/>
            <person name="Westerberg I."/>
            <person name="Brannstrom I.O."/>
            <person name="Guillou S."/>
            <person name="Cros-Aarteil S."/>
            <person name="Calhoun S."/>
            <person name="Haridas S."/>
            <person name="Kuo A."/>
            <person name="Mondo S."/>
            <person name="Pangilinan J."/>
            <person name="Riley R."/>
            <person name="Labutti K."/>
            <person name="Andreopoulos B."/>
            <person name="Lipzen A."/>
            <person name="Chen C."/>
            <person name="Yanf M."/>
            <person name="Daum C."/>
            <person name="Ng V."/>
            <person name="Clum A."/>
            <person name="Ohm R."/>
            <person name="Martin F."/>
            <person name="Silar P."/>
            <person name="Natvig D."/>
            <person name="Lalanne C."/>
            <person name="Gautier V."/>
            <person name="Ament-Velasquez S.L."/>
            <person name="Kruys A."/>
            <person name="Hutchinson M.I."/>
            <person name="Powell A.J."/>
            <person name="Barry K."/>
            <person name="Miller A.N."/>
            <person name="Grigoriev I.V."/>
            <person name="Debuchy R."/>
            <person name="Gladieux P."/>
            <person name="Thoren M.H."/>
            <person name="Johannesson H."/>
        </authorList>
    </citation>
    <scope>NUCLEOTIDE SEQUENCE</scope>
    <source>
        <strain evidence="4">CBS 103.79</strain>
    </source>
</reference>
<reference evidence="4" key="1">
    <citation type="journal article" date="2023" name="Mol. Phylogenet. Evol.">
        <title>Genome-scale phylogeny and comparative genomics of the fungal order Sordariales.</title>
        <authorList>
            <person name="Hensen N."/>
            <person name="Bonometti L."/>
            <person name="Westerberg I."/>
            <person name="Brannstrom I.O."/>
            <person name="Guillou S."/>
            <person name="Cros-Aarteil S."/>
            <person name="Calhoun S."/>
            <person name="Haridas S."/>
            <person name="Kuo A."/>
            <person name="Mondo S."/>
            <person name="Pangilinan J."/>
            <person name="Riley R."/>
            <person name="LaButti K."/>
            <person name="Andreopoulos B."/>
            <person name="Lipzen A."/>
            <person name="Chen C."/>
            <person name="Yan M."/>
            <person name="Daum C."/>
            <person name="Ng V."/>
            <person name="Clum A."/>
            <person name="Steindorff A."/>
            <person name="Ohm R.A."/>
            <person name="Martin F."/>
            <person name="Silar P."/>
            <person name="Natvig D.O."/>
            <person name="Lalanne C."/>
            <person name="Gautier V."/>
            <person name="Ament-Velasquez S.L."/>
            <person name="Kruys A."/>
            <person name="Hutchinson M.I."/>
            <person name="Powell A.J."/>
            <person name="Barry K."/>
            <person name="Miller A.N."/>
            <person name="Grigoriev I.V."/>
            <person name="Debuchy R."/>
            <person name="Gladieux P."/>
            <person name="Hiltunen Thoren M."/>
            <person name="Johannesson H."/>
        </authorList>
    </citation>
    <scope>NUCLEOTIDE SEQUENCE</scope>
    <source>
        <strain evidence="4">CBS 103.79</strain>
    </source>
</reference>
<evidence type="ECO:0000313" key="5">
    <source>
        <dbReference type="Proteomes" id="UP001303889"/>
    </source>
</evidence>
<feature type="domain" description="DUF7136" evidence="3">
    <location>
        <begin position="33"/>
        <end position="242"/>
    </location>
</feature>
<dbReference type="AlphaFoldDB" id="A0AAN6MI15"/>
<evidence type="ECO:0000256" key="1">
    <source>
        <dbReference type="SAM" id="Phobius"/>
    </source>
</evidence>
<feature type="transmembrane region" description="Helical" evidence="1">
    <location>
        <begin position="262"/>
        <end position="285"/>
    </location>
</feature>
<feature type="chain" id="PRO_5042945272" description="DUF7136 domain-containing protein" evidence="2">
    <location>
        <begin position="29"/>
        <end position="286"/>
    </location>
</feature>
<comment type="caution">
    <text evidence="4">The sequence shown here is derived from an EMBL/GenBank/DDBJ whole genome shotgun (WGS) entry which is preliminary data.</text>
</comment>
<keyword evidence="5" id="KW-1185">Reference proteome</keyword>
<keyword evidence="2" id="KW-0732">Signal</keyword>
<organism evidence="4 5">
    <name type="scientific">Staphylotrichum tortipilum</name>
    <dbReference type="NCBI Taxonomy" id="2831512"/>
    <lineage>
        <taxon>Eukaryota</taxon>
        <taxon>Fungi</taxon>
        <taxon>Dikarya</taxon>
        <taxon>Ascomycota</taxon>
        <taxon>Pezizomycotina</taxon>
        <taxon>Sordariomycetes</taxon>
        <taxon>Sordariomycetidae</taxon>
        <taxon>Sordariales</taxon>
        <taxon>Chaetomiaceae</taxon>
        <taxon>Staphylotrichum</taxon>
    </lineage>
</organism>
<proteinExistence type="predicted"/>
<accession>A0AAN6MI15</accession>
<dbReference type="InterPro" id="IPR055560">
    <property type="entry name" value="DUF7136"/>
</dbReference>
<gene>
    <name evidence="4" type="ORF">C8A05DRAFT_35389</name>
</gene>
<keyword evidence="1" id="KW-0472">Membrane</keyword>